<proteinExistence type="predicted"/>
<protein>
    <recommendedName>
        <fullName evidence="1">Calponin-homology (CH) domain-containing protein</fullName>
    </recommendedName>
</protein>
<reference evidence="2" key="2">
    <citation type="journal article" date="2007" name="Science">
        <title>Draft genome sequence of the sexually transmitted pathogen Trichomonas vaginalis.</title>
        <authorList>
            <person name="Carlton J.M."/>
            <person name="Hirt R.P."/>
            <person name="Silva J.C."/>
            <person name="Delcher A.L."/>
            <person name="Schatz M."/>
            <person name="Zhao Q."/>
            <person name="Wortman J.R."/>
            <person name="Bidwell S.L."/>
            <person name="Alsmark U.C.M."/>
            <person name="Besteiro S."/>
            <person name="Sicheritz-Ponten T."/>
            <person name="Noel C.J."/>
            <person name="Dacks J.B."/>
            <person name="Foster P.G."/>
            <person name="Simillion C."/>
            <person name="Van de Peer Y."/>
            <person name="Miranda-Saavedra D."/>
            <person name="Barton G.J."/>
            <person name="Westrop G.D."/>
            <person name="Mueller S."/>
            <person name="Dessi D."/>
            <person name="Fiori P.L."/>
            <person name="Ren Q."/>
            <person name="Paulsen I."/>
            <person name="Zhang H."/>
            <person name="Bastida-Corcuera F.D."/>
            <person name="Simoes-Barbosa A."/>
            <person name="Brown M.T."/>
            <person name="Hayes R.D."/>
            <person name="Mukherjee M."/>
            <person name="Okumura C.Y."/>
            <person name="Schneider R."/>
            <person name="Smith A.J."/>
            <person name="Vanacova S."/>
            <person name="Villalvazo M."/>
            <person name="Haas B.J."/>
            <person name="Pertea M."/>
            <person name="Feldblyum T.V."/>
            <person name="Utterback T.R."/>
            <person name="Shu C.L."/>
            <person name="Osoegawa K."/>
            <person name="de Jong P.J."/>
            <person name="Hrdy I."/>
            <person name="Horvathova L."/>
            <person name="Zubacova Z."/>
            <person name="Dolezal P."/>
            <person name="Malik S.B."/>
            <person name="Logsdon J.M. Jr."/>
            <person name="Henze K."/>
            <person name="Gupta A."/>
            <person name="Wang C.C."/>
            <person name="Dunne R.L."/>
            <person name="Upcroft J.A."/>
            <person name="Upcroft P."/>
            <person name="White O."/>
            <person name="Salzberg S.L."/>
            <person name="Tang P."/>
            <person name="Chiu C.-H."/>
            <person name="Lee Y.-S."/>
            <person name="Embley T.M."/>
            <person name="Coombs G.H."/>
            <person name="Mottram J.C."/>
            <person name="Tachezy J."/>
            <person name="Fraser-Liggett C.M."/>
            <person name="Johnson P.J."/>
        </authorList>
    </citation>
    <scope>NUCLEOTIDE SEQUENCE [LARGE SCALE GENOMIC DNA]</scope>
    <source>
        <strain evidence="2">G3</strain>
    </source>
</reference>
<dbReference type="OrthoDB" id="62528at2759"/>
<dbReference type="PROSITE" id="PS50021">
    <property type="entry name" value="CH"/>
    <property type="match status" value="1"/>
</dbReference>
<dbReference type="SMR" id="A2EKH6"/>
<organism evidence="2 3">
    <name type="scientific">Trichomonas vaginalis (strain ATCC PRA-98 / G3)</name>
    <dbReference type="NCBI Taxonomy" id="412133"/>
    <lineage>
        <taxon>Eukaryota</taxon>
        <taxon>Metamonada</taxon>
        <taxon>Parabasalia</taxon>
        <taxon>Trichomonadida</taxon>
        <taxon>Trichomonadidae</taxon>
        <taxon>Trichomonas</taxon>
    </lineage>
</organism>
<dbReference type="Gene3D" id="1.10.418.10">
    <property type="entry name" value="Calponin-like domain"/>
    <property type="match status" value="1"/>
</dbReference>
<dbReference type="VEuPathDB" id="TrichDB:TVAGG3_0378210"/>
<dbReference type="AlphaFoldDB" id="A2EKH6"/>
<reference evidence="2" key="1">
    <citation type="submission" date="2006-10" db="EMBL/GenBank/DDBJ databases">
        <authorList>
            <person name="Amadeo P."/>
            <person name="Zhao Q."/>
            <person name="Wortman J."/>
            <person name="Fraser-Liggett C."/>
            <person name="Carlton J."/>
        </authorList>
    </citation>
    <scope>NUCLEOTIDE SEQUENCE</scope>
    <source>
        <strain evidence="2">G3</strain>
    </source>
</reference>
<dbReference type="PANTHER" id="PTHR12509">
    <property type="entry name" value="SPERMATOGENESIS-ASSOCIATED 4-RELATED"/>
    <property type="match status" value="1"/>
</dbReference>
<dbReference type="InterPro" id="IPR010441">
    <property type="entry name" value="CH_2"/>
</dbReference>
<evidence type="ECO:0000259" key="1">
    <source>
        <dbReference type="PROSITE" id="PS50021"/>
    </source>
</evidence>
<sequence length="629" mass="70136">MSFSRSVLRWLQTIDLSQSYSNPRVDFASGFLVAEIVAKYIPTVSMHSYSNFVSTKMRQDNWNQLAAVFQKNKIPIQQYLIDEVIKRKQGSAVTLIEILYTHFTKLTPSHPNLGNFSSNDSKEKGKQAQVTTIAPPTIPKTPEPQPEIPPPAPNRQRFIGSTSVQRTGAASDLTPISFESASVIKSGPGFLELRNSNTPATEDSDPKVLDNAIDELTKEITPESLQTFITSLSDPIQLAQFLEHYPPDLIVHFLTVAAPKTPPEYGSCLIDYLIDLFIPTLTPEALPIGDLADFIFSVPSQDPFTHHILLYHVLEHAPEDSRATILSAFLTRETELSKPLAEFYAQKIEGYSKNDPQCLLPQALTKLINFDRQAGIPLIPLFPPTGDQDKDVQLVGLYTKATEEALPQIKEIITGANRSVAALVLSTIAKDKSLTTEQMASLLLLLPDPMELLSTPYSIESFGQTYNVDPLIQSISTVDIAESMANQINQSQPDRIDKEIFLLSALMTDIRQDDAERWTKVFNNLHEYLYLAFCDENVCKEVSNVCLAFYKMIQGEVFSTFSVLFKALNYVFPSNCPAICKQVSAEFLSKAAEINPNFSQAILKLLMNFPPKTNPDLDRLIAALKKVRK</sequence>
<keyword evidence="3" id="KW-1185">Reference proteome</keyword>
<dbReference type="VEuPathDB" id="TrichDB:TVAG_313780"/>
<dbReference type="PANTHER" id="PTHR12509:SF8">
    <property type="entry name" value="SPERMATOGENESIS-ASSOCIATED PROTEIN 4"/>
    <property type="match status" value="1"/>
</dbReference>
<dbReference type="Pfam" id="PF06294">
    <property type="entry name" value="CH_2"/>
    <property type="match status" value="1"/>
</dbReference>
<dbReference type="STRING" id="5722.A2EKH6"/>
<dbReference type="eggNOG" id="ENOG502QU8V">
    <property type="taxonomic scope" value="Eukaryota"/>
</dbReference>
<dbReference type="InterPro" id="IPR052111">
    <property type="entry name" value="Spermatogenesis_Ciliary_MAP"/>
</dbReference>
<dbReference type="GO" id="GO:0008017">
    <property type="term" value="F:microtubule binding"/>
    <property type="evidence" value="ECO:0000318"/>
    <property type="project" value="GO_Central"/>
</dbReference>
<dbReference type="RefSeq" id="XP_001319026.1">
    <property type="nucleotide sequence ID" value="XM_001318991.1"/>
</dbReference>
<name>A2EKH6_TRIV3</name>
<dbReference type="Proteomes" id="UP000001542">
    <property type="component" value="Unassembled WGS sequence"/>
</dbReference>
<dbReference type="EMBL" id="DS113414">
    <property type="protein sequence ID" value="EAY06803.1"/>
    <property type="molecule type" value="Genomic_DNA"/>
</dbReference>
<dbReference type="InterPro" id="IPR001715">
    <property type="entry name" value="CH_dom"/>
</dbReference>
<dbReference type="FunFam" id="1.10.418.10:FF:000059">
    <property type="entry name" value="RIKEN cDNA 6430531B16 gene"/>
    <property type="match status" value="1"/>
</dbReference>
<dbReference type="InParanoid" id="A2EKH6"/>
<dbReference type="InterPro" id="IPR036872">
    <property type="entry name" value="CH_dom_sf"/>
</dbReference>
<feature type="domain" description="Calponin-homology (CH)" evidence="1">
    <location>
        <begin position="1"/>
        <end position="104"/>
    </location>
</feature>
<evidence type="ECO:0000313" key="2">
    <source>
        <dbReference type="EMBL" id="EAY06803.1"/>
    </source>
</evidence>
<gene>
    <name evidence="2" type="ORF">TVAG_313780</name>
</gene>
<dbReference type="GO" id="GO:0005930">
    <property type="term" value="C:axoneme"/>
    <property type="evidence" value="ECO:0000318"/>
    <property type="project" value="GO_Central"/>
</dbReference>
<dbReference type="KEGG" id="tva:4764690"/>
<dbReference type="GO" id="GO:0051493">
    <property type="term" value="P:regulation of cytoskeleton organization"/>
    <property type="evidence" value="ECO:0000318"/>
    <property type="project" value="GO_Central"/>
</dbReference>
<evidence type="ECO:0000313" key="3">
    <source>
        <dbReference type="Proteomes" id="UP000001542"/>
    </source>
</evidence>
<accession>A2EKH6</accession>